<feature type="compositionally biased region" description="Low complexity" evidence="1">
    <location>
        <begin position="13"/>
        <end position="27"/>
    </location>
</feature>
<protein>
    <submittedName>
        <fullName evidence="2">Uncharacterized protein</fullName>
    </submittedName>
</protein>
<name>A0AAV1TA60_9STRA</name>
<dbReference type="Proteomes" id="UP001162060">
    <property type="component" value="Unassembled WGS sequence"/>
</dbReference>
<feature type="region of interest" description="Disordered" evidence="1">
    <location>
        <begin position="1"/>
        <end position="27"/>
    </location>
</feature>
<proteinExistence type="predicted"/>
<organism evidence="2 3">
    <name type="scientific">Peronospora matthiolae</name>
    <dbReference type="NCBI Taxonomy" id="2874970"/>
    <lineage>
        <taxon>Eukaryota</taxon>
        <taxon>Sar</taxon>
        <taxon>Stramenopiles</taxon>
        <taxon>Oomycota</taxon>
        <taxon>Peronosporomycetes</taxon>
        <taxon>Peronosporales</taxon>
        <taxon>Peronosporaceae</taxon>
        <taxon>Peronospora</taxon>
    </lineage>
</organism>
<sequence length="99" mass="10851">MYMRGSFTACSNDHASGSSSNCDSSDVQLSETLPDARVLDVGVQMLDKRWRYCIKQETKHATKQLSSCHHHCVRVVLIGQGQAELPASDPGNWTEGGLD</sequence>
<evidence type="ECO:0000256" key="1">
    <source>
        <dbReference type="SAM" id="MobiDB-lite"/>
    </source>
</evidence>
<gene>
    <name evidence="2" type="ORF">PM001_LOCUS3240</name>
</gene>
<evidence type="ECO:0000313" key="3">
    <source>
        <dbReference type="Proteomes" id="UP001162060"/>
    </source>
</evidence>
<reference evidence="2" key="1">
    <citation type="submission" date="2024-01" db="EMBL/GenBank/DDBJ databases">
        <authorList>
            <person name="Webb A."/>
        </authorList>
    </citation>
    <scope>NUCLEOTIDE SEQUENCE</scope>
    <source>
        <strain evidence="2">Pm1</strain>
    </source>
</reference>
<dbReference type="AlphaFoldDB" id="A0AAV1TA60"/>
<evidence type="ECO:0000313" key="2">
    <source>
        <dbReference type="EMBL" id="CAK7906015.1"/>
    </source>
</evidence>
<dbReference type="EMBL" id="CAKLBY020000030">
    <property type="protein sequence ID" value="CAK7906015.1"/>
    <property type="molecule type" value="Genomic_DNA"/>
</dbReference>
<accession>A0AAV1TA60</accession>
<comment type="caution">
    <text evidence="2">The sequence shown here is derived from an EMBL/GenBank/DDBJ whole genome shotgun (WGS) entry which is preliminary data.</text>
</comment>